<dbReference type="PANTHER" id="PTHR11986:SF79">
    <property type="entry name" value="ACETYLORNITHINE AMINOTRANSFERASE, MITOCHONDRIAL"/>
    <property type="match status" value="1"/>
</dbReference>
<dbReference type="NCBIfam" id="NF002325">
    <property type="entry name" value="PRK01278.1"/>
    <property type="match status" value="1"/>
</dbReference>
<evidence type="ECO:0000256" key="2">
    <source>
        <dbReference type="ARBA" id="ARBA00022605"/>
    </source>
</evidence>
<dbReference type="Proteomes" id="UP000068026">
    <property type="component" value="Chromosome"/>
</dbReference>
<keyword evidence="1 5" id="KW-0032">Aminotransferase</keyword>
<proteinExistence type="inferred from homology"/>
<dbReference type="SUPFAM" id="SSF53383">
    <property type="entry name" value="PLP-dependent transferases"/>
    <property type="match status" value="1"/>
</dbReference>
<dbReference type="PANTHER" id="PTHR11986">
    <property type="entry name" value="AMINOTRANSFERASE CLASS III"/>
    <property type="match status" value="1"/>
</dbReference>
<evidence type="ECO:0000256" key="1">
    <source>
        <dbReference type="ARBA" id="ARBA00022576"/>
    </source>
</evidence>
<comment type="cofactor">
    <cofactor evidence="5">
        <name>pyridoxal 5'-phosphate</name>
        <dbReference type="ChEBI" id="CHEBI:597326"/>
    </cofactor>
    <text evidence="5">Binds 1 pyridoxal phosphate per subunit.</text>
</comment>
<accession>A0A110A6L2</accession>
<evidence type="ECO:0000256" key="3">
    <source>
        <dbReference type="ARBA" id="ARBA00022679"/>
    </source>
</evidence>
<comment type="subunit">
    <text evidence="5">Homodimer.</text>
</comment>
<comment type="catalytic activity">
    <reaction evidence="5">
        <text>N(2)-acetyl-L-ornithine + 2-oxoglutarate = N-acetyl-L-glutamate 5-semialdehyde + L-glutamate</text>
        <dbReference type="Rhea" id="RHEA:18049"/>
        <dbReference type="ChEBI" id="CHEBI:16810"/>
        <dbReference type="ChEBI" id="CHEBI:29123"/>
        <dbReference type="ChEBI" id="CHEBI:29985"/>
        <dbReference type="ChEBI" id="CHEBI:57805"/>
        <dbReference type="EC" id="2.6.1.11"/>
    </reaction>
</comment>
<reference evidence="9" key="3">
    <citation type="submission" date="2016-11" db="EMBL/GenBank/DDBJ databases">
        <authorList>
            <person name="Jaros S."/>
            <person name="Januszkiewicz K."/>
            <person name="Wedrychowicz H."/>
        </authorList>
    </citation>
    <scope>NUCLEOTIDE SEQUENCE [LARGE SCALE GENOMIC DNA]</scope>
    <source>
        <strain evidence="9">DSM 1682</strain>
    </source>
</reference>
<dbReference type="EMBL" id="FQUA01000001">
    <property type="protein sequence ID" value="SHE30969.1"/>
    <property type="molecule type" value="Genomic_DNA"/>
</dbReference>
<keyword evidence="5" id="KW-0055">Arginine biosynthesis</keyword>
<dbReference type="GO" id="GO:0042802">
    <property type="term" value="F:identical protein binding"/>
    <property type="evidence" value="ECO:0007669"/>
    <property type="project" value="TreeGrafter"/>
</dbReference>
<feature type="binding site" evidence="5">
    <location>
        <begin position="105"/>
        <end position="106"/>
    </location>
    <ligand>
        <name>pyridoxal 5'-phosphate</name>
        <dbReference type="ChEBI" id="CHEBI:597326"/>
    </ligand>
</feature>
<organism evidence="7 9">
    <name type="scientific">Anaerotignum propionicum DSM 1682</name>
    <dbReference type="NCBI Taxonomy" id="991789"/>
    <lineage>
        <taxon>Bacteria</taxon>
        <taxon>Bacillati</taxon>
        <taxon>Bacillota</taxon>
        <taxon>Clostridia</taxon>
        <taxon>Lachnospirales</taxon>
        <taxon>Anaerotignaceae</taxon>
        <taxon>Anaerotignum</taxon>
    </lineage>
</organism>
<protein>
    <recommendedName>
        <fullName evidence="5">Acetylornithine aminotransferase</fullName>
        <shortName evidence="5">ACOAT</shortName>
        <ecNumber evidence="5">2.6.1.11</ecNumber>
    </recommendedName>
</protein>
<keyword evidence="2 5" id="KW-0028">Amino-acid biosynthesis</keyword>
<dbReference type="GO" id="GO:0003992">
    <property type="term" value="F:N2-acetyl-L-ornithine:2-oxoglutarate 5-aminotransferase activity"/>
    <property type="evidence" value="ECO:0007669"/>
    <property type="project" value="UniProtKB-UniRule"/>
</dbReference>
<feature type="binding site" evidence="5">
    <location>
        <position position="280"/>
    </location>
    <ligand>
        <name>N(2)-acetyl-L-ornithine</name>
        <dbReference type="ChEBI" id="CHEBI:57805"/>
    </ligand>
</feature>
<keyword evidence="3 5" id="KW-0808">Transferase</keyword>
<dbReference type="OrthoDB" id="9807885at2"/>
<dbReference type="Pfam" id="PF00202">
    <property type="entry name" value="Aminotran_3"/>
    <property type="match status" value="1"/>
</dbReference>
<name>A0A110A6L2_ANAPI</name>
<evidence type="ECO:0000256" key="5">
    <source>
        <dbReference type="HAMAP-Rule" id="MF_01107"/>
    </source>
</evidence>
<comment type="subcellular location">
    <subcellularLocation>
        <location evidence="5">Cytoplasm</location>
    </subcellularLocation>
</comment>
<keyword evidence="5" id="KW-0963">Cytoplasm</keyword>
<dbReference type="HAMAP" id="MF_01107">
    <property type="entry name" value="ArgD_aminotrans_3"/>
    <property type="match status" value="1"/>
</dbReference>
<dbReference type="PIRSF" id="PIRSF000521">
    <property type="entry name" value="Transaminase_4ab_Lys_Orn"/>
    <property type="match status" value="1"/>
</dbReference>
<evidence type="ECO:0000313" key="9">
    <source>
        <dbReference type="Proteomes" id="UP000184204"/>
    </source>
</evidence>
<reference evidence="7" key="4">
    <citation type="submission" date="2016-11" db="EMBL/GenBank/DDBJ databases">
        <authorList>
            <person name="Varghese N."/>
            <person name="Submissions S."/>
        </authorList>
    </citation>
    <scope>NUCLEOTIDE SEQUENCE</scope>
    <source>
        <strain evidence="7">DSM 1682</strain>
    </source>
</reference>
<dbReference type="GO" id="GO:0030170">
    <property type="term" value="F:pyridoxal phosphate binding"/>
    <property type="evidence" value="ECO:0007669"/>
    <property type="project" value="InterPro"/>
</dbReference>
<evidence type="ECO:0000313" key="7">
    <source>
        <dbReference type="EMBL" id="SHE30969.1"/>
    </source>
</evidence>
<dbReference type="NCBIfam" id="TIGR00707">
    <property type="entry name" value="argD"/>
    <property type="match status" value="1"/>
</dbReference>
<comment type="pathway">
    <text evidence="5">Amino-acid biosynthesis; L-arginine biosynthesis; N(2)-acetyl-L-ornithine from L-glutamate: step 4/4.</text>
</comment>
<dbReference type="EC" id="2.6.1.11" evidence="5"/>
<dbReference type="AlphaFoldDB" id="A0A110A6L2"/>
<reference evidence="8" key="2">
    <citation type="submission" date="2016-01" db="EMBL/GenBank/DDBJ databases">
        <authorList>
            <person name="Poehlein A."/>
            <person name="Schlien K."/>
            <person name="Gottschalk G."/>
            <person name="Buckel W."/>
            <person name="Daniel R."/>
        </authorList>
    </citation>
    <scope>NUCLEOTIDE SEQUENCE [LARGE SCALE GENOMIC DNA]</scope>
    <source>
        <strain evidence="8">X2</strain>
    </source>
</reference>
<feature type="binding site" evidence="5">
    <location>
        <position position="281"/>
    </location>
    <ligand>
        <name>pyridoxal 5'-phosphate</name>
        <dbReference type="ChEBI" id="CHEBI:597326"/>
    </ligand>
</feature>
<sequence>MSFEKIKQQDDDYIMHTYGRYPVALDHGKNATCYDVDGKEYIDMTSGIGVNALGFCDKAWIEAVTAQIQKLQHTSNLYYTAPCGEAAKLVCEKSGMKKMFFANSGAEANEGVFKAAKKYSFLKYGKGRSTIVALENSFHGRTLATLSATGQDTYHNYFFPFVDGLVFAKANDLEDTLSKLTDDVCAVIMEMVQGEGGVLPLNQEYVTAVYNACKEKDILFIVDEVQTGIGRTGSFFSYQQFGIQPDLVSCAKGLGGGLPIGGVLFGEKTEECLSAGDHGSTFGGNLVVCAGSIEILKRLNDDFLAEVQKKGEFIKNQILTMPHVTDVAGMGMMLGVSLDIDAKEVIQKCLDNGLLVLSAKTKVRLLPPLTITRKELEKGLSILANVLKTM</sequence>
<dbReference type="CDD" id="cd00610">
    <property type="entry name" value="OAT_like"/>
    <property type="match status" value="1"/>
</dbReference>
<dbReference type="Gene3D" id="3.40.640.10">
    <property type="entry name" value="Type I PLP-dependent aspartate aminotransferase-like (Major domain)"/>
    <property type="match status" value="1"/>
</dbReference>
<dbReference type="Proteomes" id="UP000184204">
    <property type="component" value="Unassembled WGS sequence"/>
</dbReference>
<dbReference type="KEGG" id="cpro:CPRO_00310"/>
<dbReference type="PROSITE" id="PS00600">
    <property type="entry name" value="AA_TRANSFER_CLASS_3"/>
    <property type="match status" value="1"/>
</dbReference>
<evidence type="ECO:0000313" key="8">
    <source>
        <dbReference type="Proteomes" id="UP000068026"/>
    </source>
</evidence>
<keyword evidence="8" id="KW-1185">Reference proteome</keyword>
<dbReference type="EMBL" id="CP014223">
    <property type="protein sequence ID" value="AMJ39656.1"/>
    <property type="molecule type" value="Genomic_DNA"/>
</dbReference>
<feature type="binding site" evidence="5">
    <location>
        <begin position="223"/>
        <end position="226"/>
    </location>
    <ligand>
        <name>pyridoxal 5'-phosphate</name>
        <dbReference type="ChEBI" id="CHEBI:597326"/>
    </ligand>
</feature>
<gene>
    <name evidence="5 6" type="primary">argD</name>
    <name evidence="6" type="ORF">CPRO_00310</name>
    <name evidence="7" type="ORF">SAMN02745151_00328</name>
</gene>
<dbReference type="InterPro" id="IPR050103">
    <property type="entry name" value="Class-III_PLP-dep_AT"/>
</dbReference>
<dbReference type="InterPro" id="IPR015422">
    <property type="entry name" value="PyrdxlP-dep_Trfase_small"/>
</dbReference>
<dbReference type="FunFam" id="3.40.640.10:FF:000004">
    <property type="entry name" value="Acetylornithine aminotransferase"/>
    <property type="match status" value="1"/>
</dbReference>
<dbReference type="InterPro" id="IPR005814">
    <property type="entry name" value="Aminotrans_3"/>
</dbReference>
<dbReference type="InterPro" id="IPR015421">
    <property type="entry name" value="PyrdxlP-dep_Trfase_major"/>
</dbReference>
<feature type="binding site" evidence="5">
    <location>
        <position position="138"/>
    </location>
    <ligand>
        <name>pyridoxal 5'-phosphate</name>
        <dbReference type="ChEBI" id="CHEBI:597326"/>
    </ligand>
</feature>
<dbReference type="InterPro" id="IPR004636">
    <property type="entry name" value="AcOrn/SuccOrn_fam"/>
</dbReference>
<dbReference type="InterPro" id="IPR049704">
    <property type="entry name" value="Aminotrans_3_PPA_site"/>
</dbReference>
<dbReference type="Gene3D" id="3.90.1150.10">
    <property type="entry name" value="Aspartate Aminotransferase, domain 1"/>
    <property type="match status" value="1"/>
</dbReference>
<comment type="similarity">
    <text evidence="5">Belongs to the class-III pyridoxal-phosphate-dependent aminotransferase family. ArgD subfamily.</text>
</comment>
<comment type="miscellaneous">
    <text evidence="5">May also have succinyldiaminopimelate aminotransferase activity, thus carrying out the corresponding step in lysine biosynthesis.</text>
</comment>
<evidence type="ECO:0000256" key="4">
    <source>
        <dbReference type="ARBA" id="ARBA00022898"/>
    </source>
</evidence>
<dbReference type="InterPro" id="IPR015424">
    <property type="entry name" value="PyrdxlP-dep_Trfase"/>
</dbReference>
<reference evidence="6 8" key="1">
    <citation type="journal article" date="2016" name="Genome Announc.">
        <title>Complete Genome Sequence of the Amino Acid-Fermenting Clostridium propionicum X2 (DSM 1682).</title>
        <authorList>
            <person name="Poehlein A."/>
            <person name="Schlien K."/>
            <person name="Chowdhury N.P."/>
            <person name="Gottschalk G."/>
            <person name="Buckel W."/>
            <person name="Daniel R."/>
        </authorList>
    </citation>
    <scope>NUCLEOTIDE SEQUENCE [LARGE SCALE GENOMIC DNA]</scope>
    <source>
        <strain evidence="6 8">X2</strain>
    </source>
</reference>
<feature type="modified residue" description="N6-(pyridoxal phosphate)lysine" evidence="5">
    <location>
        <position position="252"/>
    </location>
</feature>
<dbReference type="GO" id="GO:0006526">
    <property type="term" value="P:L-arginine biosynthetic process"/>
    <property type="evidence" value="ECO:0007669"/>
    <property type="project" value="UniProtKB-UniRule"/>
</dbReference>
<evidence type="ECO:0000313" key="6">
    <source>
        <dbReference type="EMBL" id="AMJ39656.1"/>
    </source>
</evidence>
<dbReference type="RefSeq" id="WP_066046528.1">
    <property type="nucleotide sequence ID" value="NZ_CP014223.1"/>
</dbReference>
<feature type="binding site" evidence="5">
    <location>
        <position position="141"/>
    </location>
    <ligand>
        <name>N(2)-acetyl-L-ornithine</name>
        <dbReference type="ChEBI" id="CHEBI:57805"/>
    </ligand>
</feature>
<keyword evidence="4 5" id="KW-0663">Pyridoxal phosphate</keyword>
<dbReference type="GO" id="GO:0005737">
    <property type="term" value="C:cytoplasm"/>
    <property type="evidence" value="ECO:0007669"/>
    <property type="project" value="UniProtKB-SubCell"/>
</dbReference>